<dbReference type="GO" id="GO:0016705">
    <property type="term" value="F:oxidoreductase activity, acting on paired donors, with incorporation or reduction of molecular oxygen"/>
    <property type="evidence" value="ECO:0007669"/>
    <property type="project" value="InterPro"/>
</dbReference>
<dbReference type="SUPFAM" id="SSF48264">
    <property type="entry name" value="Cytochrome P450"/>
    <property type="match status" value="1"/>
</dbReference>
<evidence type="ECO:0000313" key="16">
    <source>
        <dbReference type="EMBL" id="BAL05089.1"/>
    </source>
</evidence>
<proteinExistence type="evidence at transcript level"/>
<evidence type="ECO:0000256" key="12">
    <source>
        <dbReference type="ARBA" id="ARBA00023136"/>
    </source>
</evidence>
<keyword evidence="11 14" id="KW-0503">Monooxygenase</keyword>
<dbReference type="InterPro" id="IPR001128">
    <property type="entry name" value="Cyt_P450"/>
</dbReference>
<dbReference type="GO" id="GO:0020037">
    <property type="term" value="F:heme binding"/>
    <property type="evidence" value="ECO:0007669"/>
    <property type="project" value="InterPro"/>
</dbReference>
<keyword evidence="8" id="KW-1133">Transmembrane helix</keyword>
<dbReference type="InterPro" id="IPR002401">
    <property type="entry name" value="Cyt_P450_E_grp-I"/>
</dbReference>
<protein>
    <submittedName>
        <fullName evidence="16">Cytochrome P450</fullName>
    </submittedName>
</protein>
<feature type="signal peptide" evidence="15">
    <location>
        <begin position="1"/>
        <end position="23"/>
    </location>
</feature>
<keyword evidence="15" id="KW-0732">Signal</keyword>
<evidence type="ECO:0000256" key="2">
    <source>
        <dbReference type="ARBA" id="ARBA00004167"/>
    </source>
</evidence>
<keyword evidence="9 14" id="KW-0560">Oxidoreductase</keyword>
<dbReference type="VEuPathDB" id="FungiDB:AGR57_10382"/>
<comment type="cofactor">
    <cofactor evidence="1 13">
        <name>heme</name>
        <dbReference type="ChEBI" id="CHEBI:30413"/>
    </cofactor>
</comment>
<evidence type="ECO:0000256" key="4">
    <source>
        <dbReference type="ARBA" id="ARBA00010617"/>
    </source>
</evidence>
<dbReference type="InterPro" id="IPR036396">
    <property type="entry name" value="Cyt_P450_sf"/>
</dbReference>
<keyword evidence="6" id="KW-0812">Transmembrane</keyword>
<evidence type="ECO:0000256" key="14">
    <source>
        <dbReference type="RuleBase" id="RU000461"/>
    </source>
</evidence>
<dbReference type="PANTHER" id="PTHR46300">
    <property type="entry name" value="P450, PUTATIVE (EUROFUNG)-RELATED-RELATED"/>
    <property type="match status" value="1"/>
</dbReference>
<dbReference type="PRINTS" id="PR00463">
    <property type="entry name" value="EP450I"/>
</dbReference>
<dbReference type="PRINTS" id="PR00385">
    <property type="entry name" value="P450"/>
</dbReference>
<comment type="similarity">
    <text evidence="4 14">Belongs to the cytochrome P450 family.</text>
</comment>
<evidence type="ECO:0000256" key="6">
    <source>
        <dbReference type="ARBA" id="ARBA00022692"/>
    </source>
</evidence>
<evidence type="ECO:0000256" key="11">
    <source>
        <dbReference type="ARBA" id="ARBA00023033"/>
    </source>
</evidence>
<dbReference type="Pfam" id="PF00067">
    <property type="entry name" value="p450"/>
    <property type="match status" value="1"/>
</dbReference>
<organism evidence="16">
    <name type="scientific">Phanerodontia chrysosporium</name>
    <name type="common">White-rot fungus</name>
    <name type="synonym">Sporotrichum pruinosum</name>
    <dbReference type="NCBI Taxonomy" id="2822231"/>
    <lineage>
        <taxon>Eukaryota</taxon>
        <taxon>Fungi</taxon>
        <taxon>Dikarya</taxon>
        <taxon>Basidiomycota</taxon>
        <taxon>Agaricomycotina</taxon>
        <taxon>Agaricomycetes</taxon>
        <taxon>Polyporales</taxon>
        <taxon>Phanerochaetaceae</taxon>
        <taxon>Phanerodontia</taxon>
    </lineage>
</organism>
<accession>G5EJM7</accession>
<dbReference type="GO" id="GO:0004497">
    <property type="term" value="F:monooxygenase activity"/>
    <property type="evidence" value="ECO:0007669"/>
    <property type="project" value="UniProtKB-KW"/>
</dbReference>
<evidence type="ECO:0000256" key="3">
    <source>
        <dbReference type="ARBA" id="ARBA00005179"/>
    </source>
</evidence>
<reference evidence="16" key="1">
    <citation type="submission" date="2010-10" db="EMBL/GenBank/DDBJ databases">
        <title>Phanerochaete chrysosporium cytochrome P450.</title>
        <authorList>
            <person name="Hirosue S."/>
            <person name="Hiratsuka N."/>
            <person name="Ichinose H."/>
            <person name="Wariishi H."/>
        </authorList>
    </citation>
    <scope>NUCLEOTIDE SEQUENCE</scope>
    <source>
        <strain evidence="16">ATCC 34541</strain>
    </source>
</reference>
<gene>
    <name evidence="16" type="primary">PcCYP_11a</name>
</gene>
<evidence type="ECO:0000256" key="13">
    <source>
        <dbReference type="PIRSR" id="PIRSR602401-1"/>
    </source>
</evidence>
<comment type="pathway">
    <text evidence="3">Secondary metabolite biosynthesis.</text>
</comment>
<keyword evidence="12" id="KW-0472">Membrane</keyword>
<evidence type="ECO:0000256" key="8">
    <source>
        <dbReference type="ARBA" id="ARBA00022989"/>
    </source>
</evidence>
<feature type="binding site" description="axial binding residue" evidence="13">
    <location>
        <position position="432"/>
    </location>
    <ligand>
        <name>heme</name>
        <dbReference type="ChEBI" id="CHEBI:30413"/>
    </ligand>
    <ligandPart>
        <name>Fe</name>
        <dbReference type="ChEBI" id="CHEBI:18248"/>
    </ligandPart>
</feature>
<keyword evidence="5 13" id="KW-0349">Heme</keyword>
<dbReference type="PROSITE" id="PS00086">
    <property type="entry name" value="CYTOCHROME_P450"/>
    <property type="match status" value="1"/>
</dbReference>
<comment type="subcellular location">
    <subcellularLocation>
        <location evidence="2">Membrane</location>
        <topology evidence="2">Single-pass membrane protein</topology>
    </subcellularLocation>
</comment>
<keyword evidence="7 13" id="KW-0479">Metal-binding</keyword>
<sequence length="500" mass="55985">MAVLLVALLLILTLFVLVTRRSSRHYPPGPRPLPLLGNIHNAPAQRQWKTFAAWKSTYGDVISLTIFGQRIVVLNSLESAIDLLEKRSAVYSDRPRMVMVGELLGWAQQLVFAPYGEHFRNMRKILHKYLGARGQLDKIEPYHEIIEAATAKFLVRALRDGSDFYHLEHNVHMTSGTINLRIGYGHNIAEGEDELVQMMDDALVGFNRAAVPGAFLVDIIPALKWVPTWCPGTSWKRQAQEWKDLFVRMTDGPYAMAQQQAARGGDDNIVSMSLSEGMSPEDHYDLKMAVGSLYGGGTDTTVAIILSFILAMTLHPEAQKKAQQEIDALTNGERLPVIRDREELPYVRALISEVLRWNPLVPLGVPHRAIADDVYRGYFIPEGSTIVVNMWQLAQDPEVYADPDVFKPERFLGPDSERDIRTFVFGFGRRICPGLNLAEASTFATCARILAVFDIGTVVEDGKQVTPDFAFRDGAVSYPLPFKCTMKPRSERAETLIISS</sequence>
<evidence type="ECO:0000256" key="15">
    <source>
        <dbReference type="SAM" id="SignalP"/>
    </source>
</evidence>
<dbReference type="PANTHER" id="PTHR46300:SF7">
    <property type="entry name" value="P450, PUTATIVE (EUROFUNG)-RELATED"/>
    <property type="match status" value="1"/>
</dbReference>
<evidence type="ECO:0000256" key="5">
    <source>
        <dbReference type="ARBA" id="ARBA00022617"/>
    </source>
</evidence>
<feature type="chain" id="PRO_5003476188" evidence="15">
    <location>
        <begin position="24"/>
        <end position="500"/>
    </location>
</feature>
<dbReference type="AlphaFoldDB" id="G5EJM7"/>
<evidence type="ECO:0000256" key="10">
    <source>
        <dbReference type="ARBA" id="ARBA00023004"/>
    </source>
</evidence>
<evidence type="ECO:0000256" key="9">
    <source>
        <dbReference type="ARBA" id="ARBA00023002"/>
    </source>
</evidence>
<keyword evidence="10 13" id="KW-0408">Iron</keyword>
<dbReference type="Gene3D" id="1.10.630.10">
    <property type="entry name" value="Cytochrome P450"/>
    <property type="match status" value="1"/>
</dbReference>
<dbReference type="InterPro" id="IPR017972">
    <property type="entry name" value="Cyt_P450_CS"/>
</dbReference>
<name>G5EJM7_PHACH</name>
<dbReference type="GO" id="GO:0016020">
    <property type="term" value="C:membrane"/>
    <property type="evidence" value="ECO:0007669"/>
    <property type="project" value="UniProtKB-SubCell"/>
</dbReference>
<evidence type="ECO:0000256" key="7">
    <source>
        <dbReference type="ARBA" id="ARBA00022723"/>
    </source>
</evidence>
<dbReference type="EMBL" id="AB597802">
    <property type="protein sequence ID" value="BAL05089.1"/>
    <property type="molecule type" value="mRNA"/>
</dbReference>
<dbReference type="InterPro" id="IPR050364">
    <property type="entry name" value="Cytochrome_P450_fung"/>
</dbReference>
<evidence type="ECO:0000256" key="1">
    <source>
        <dbReference type="ARBA" id="ARBA00001971"/>
    </source>
</evidence>
<dbReference type="CDD" id="cd11065">
    <property type="entry name" value="CYP64-like"/>
    <property type="match status" value="1"/>
</dbReference>
<dbReference type="GO" id="GO:0005506">
    <property type="term" value="F:iron ion binding"/>
    <property type="evidence" value="ECO:0007669"/>
    <property type="project" value="InterPro"/>
</dbReference>